<dbReference type="GO" id="GO:0003724">
    <property type="term" value="F:RNA helicase activity"/>
    <property type="evidence" value="ECO:0007669"/>
    <property type="project" value="UniProtKB-EC"/>
</dbReference>
<dbReference type="PROSITE" id="PS51192">
    <property type="entry name" value="HELICASE_ATP_BIND_1"/>
    <property type="match status" value="1"/>
</dbReference>
<dbReference type="HOGENOM" id="CLU_003041_11_4_1"/>
<dbReference type="eggNOG" id="KOG0333">
    <property type="taxonomic scope" value="Eukaryota"/>
</dbReference>
<keyword evidence="5 6" id="KW-0067">ATP-binding</keyword>
<evidence type="ECO:0000313" key="9">
    <source>
        <dbReference type="EMBL" id="EDO15026.1"/>
    </source>
</evidence>
<dbReference type="PANTHER" id="PTHR47958">
    <property type="entry name" value="ATP-DEPENDENT RNA HELICASE DBP3"/>
    <property type="match status" value="1"/>
</dbReference>
<dbReference type="FunCoup" id="A7TRT2">
    <property type="interactions" value="980"/>
</dbReference>
<reference evidence="9 10" key="1">
    <citation type="journal article" date="2007" name="Proc. Natl. Acad. Sci. U.S.A.">
        <title>Independent sorting-out of thousands of duplicated gene pairs in two yeast species descended from a whole-genome duplication.</title>
        <authorList>
            <person name="Scannell D.R."/>
            <person name="Frank A.C."/>
            <person name="Conant G.C."/>
            <person name="Byrne K.P."/>
            <person name="Woolfit M."/>
            <person name="Wolfe K.H."/>
        </authorList>
    </citation>
    <scope>NUCLEOTIDE SEQUENCE [LARGE SCALE GENOMIC DNA]</scope>
    <source>
        <strain evidence="10">ATCC 22028 / DSM 70294 / BCRC 21397 / CBS 2163 / NBRC 10782 / NRRL Y-8283 / UCD 57-17</strain>
    </source>
</reference>
<keyword evidence="2 6" id="KW-0547">Nucleotide-binding</keyword>
<keyword evidence="3 6" id="KW-0378">Hydrolase</keyword>
<dbReference type="EC" id="3.6.4.13" evidence="1"/>
<sequence>MARPANINQLLSSIKKGKNNEAPSDSNNDAYKVVKPKFLDKAKREKINEQNQLPEAKNGDISKYNIVIGNKKSRQVDDGVRNNNDIRLVDNEKQSSKFQFNWNEQEDTLSNYNPIVGTSVSDLIKNNGNKHSKKLDSFEHAYMGKHWKEKSLSEMSERDWRILSEDYHITTKGGNILHPMRNWDELGLIPNDLLEVLKNKLNFISPSPIQRISIPNICQKNGHSTNRDLMGIASTGSGKTLAFVIPILIKLLGTAIRPLSLKVIEGPKALILAPTRELAQQIQAEIKKILSLSSNELTKITSICIVGGHSIEEISYDLSKGCDILVATPGRLIDCLESHLIVIDNVNTIVLDEADKMIDFGFEDQVTTILSKLQINEMKDNLQKIMFTATMTPTIERIANGYLRNASYVSIGNSEEFVPHINQLVYYSPNENSKFRKLKQVLELYPPPVIIFINYKKTADWLATKLQEETNFKVTTLHGSKSQDQREYSLNLLRTGRVQIMIATNVAARGIDIPNVGLVVNYQISDSFEDYIHRIGRTGRAGKEGTAISFVGDDEDPKVIIELFKYMTKKDKESKNKPVDNRFDDLIKQKYNLNKLLSSKDNIIH</sequence>
<dbReference type="GO" id="GO:0005682">
    <property type="term" value="C:U5 snRNP"/>
    <property type="evidence" value="ECO:0007669"/>
    <property type="project" value="EnsemblFungi"/>
</dbReference>
<organism evidence="10">
    <name type="scientific">Vanderwaltozyma polyspora (strain ATCC 22028 / DSM 70294 / BCRC 21397 / CBS 2163 / NBRC 10782 / NRRL Y-8283 / UCD 57-17)</name>
    <name type="common">Kluyveromyces polysporus</name>
    <dbReference type="NCBI Taxonomy" id="436907"/>
    <lineage>
        <taxon>Eukaryota</taxon>
        <taxon>Fungi</taxon>
        <taxon>Dikarya</taxon>
        <taxon>Ascomycota</taxon>
        <taxon>Saccharomycotina</taxon>
        <taxon>Saccharomycetes</taxon>
        <taxon>Saccharomycetales</taxon>
        <taxon>Saccharomycetaceae</taxon>
        <taxon>Vanderwaltozyma</taxon>
    </lineage>
</organism>
<dbReference type="KEGG" id="vpo:Kpol_1007p10"/>
<keyword evidence="10" id="KW-1185">Reference proteome</keyword>
<evidence type="ECO:0000256" key="3">
    <source>
        <dbReference type="ARBA" id="ARBA00022801"/>
    </source>
</evidence>
<dbReference type="InterPro" id="IPR014001">
    <property type="entry name" value="Helicase_ATP-bd"/>
</dbReference>
<dbReference type="GO" id="GO:0000395">
    <property type="term" value="P:mRNA 5'-splice site recognition"/>
    <property type="evidence" value="ECO:0007669"/>
    <property type="project" value="EnsemblFungi"/>
</dbReference>
<evidence type="ECO:0000256" key="5">
    <source>
        <dbReference type="ARBA" id="ARBA00022840"/>
    </source>
</evidence>
<dbReference type="InterPro" id="IPR000629">
    <property type="entry name" value="RNA-helicase_DEAD-box_CS"/>
</dbReference>
<evidence type="ECO:0000256" key="2">
    <source>
        <dbReference type="ARBA" id="ARBA00022741"/>
    </source>
</evidence>
<dbReference type="SMART" id="SM00487">
    <property type="entry name" value="DEXDc"/>
    <property type="match status" value="1"/>
</dbReference>
<evidence type="ECO:0000256" key="6">
    <source>
        <dbReference type="RuleBase" id="RU000492"/>
    </source>
</evidence>
<name>A7TRT2_VANPO</name>
<evidence type="ECO:0000259" key="8">
    <source>
        <dbReference type="PROSITE" id="PS51194"/>
    </source>
</evidence>
<dbReference type="PROSITE" id="PS00039">
    <property type="entry name" value="DEAD_ATP_HELICASE"/>
    <property type="match status" value="1"/>
</dbReference>
<dbReference type="InParanoid" id="A7TRT2"/>
<dbReference type="InterPro" id="IPR011545">
    <property type="entry name" value="DEAD/DEAH_box_helicase_dom"/>
</dbReference>
<dbReference type="RefSeq" id="XP_001642884.1">
    <property type="nucleotide sequence ID" value="XM_001642834.1"/>
</dbReference>
<comment type="similarity">
    <text evidence="6">Belongs to the DEAD box helicase family.</text>
</comment>
<dbReference type="STRING" id="436907.A7TRT2"/>
<dbReference type="GO" id="GO:0000384">
    <property type="term" value="F:first spliceosomal transesterification activity"/>
    <property type="evidence" value="ECO:0007669"/>
    <property type="project" value="EnsemblFungi"/>
</dbReference>
<dbReference type="SUPFAM" id="SSF52540">
    <property type="entry name" value="P-loop containing nucleoside triphosphate hydrolases"/>
    <property type="match status" value="1"/>
</dbReference>
<dbReference type="OMA" id="IFINYKR"/>
<evidence type="ECO:0000256" key="4">
    <source>
        <dbReference type="ARBA" id="ARBA00022806"/>
    </source>
</evidence>
<keyword evidence="4 6" id="KW-0347">Helicase</keyword>
<dbReference type="CDD" id="cd18787">
    <property type="entry name" value="SF2_C_DEAD"/>
    <property type="match status" value="1"/>
</dbReference>
<dbReference type="InterPro" id="IPR001650">
    <property type="entry name" value="Helicase_C-like"/>
</dbReference>
<dbReference type="GO" id="GO:0016787">
    <property type="term" value="F:hydrolase activity"/>
    <property type="evidence" value="ECO:0007669"/>
    <property type="project" value="UniProtKB-KW"/>
</dbReference>
<dbReference type="EMBL" id="DS480487">
    <property type="protein sequence ID" value="EDO15026.1"/>
    <property type="molecule type" value="Genomic_DNA"/>
</dbReference>
<dbReference type="Pfam" id="PF00271">
    <property type="entry name" value="Helicase_C"/>
    <property type="match status" value="1"/>
</dbReference>
<feature type="domain" description="Helicase ATP-binding" evidence="7">
    <location>
        <begin position="220"/>
        <end position="409"/>
    </location>
</feature>
<dbReference type="Proteomes" id="UP000000267">
    <property type="component" value="Unassembled WGS sequence"/>
</dbReference>
<dbReference type="GO" id="GO:0003723">
    <property type="term" value="F:RNA binding"/>
    <property type="evidence" value="ECO:0007669"/>
    <property type="project" value="EnsemblFungi"/>
</dbReference>
<feature type="domain" description="Helicase C-terminal" evidence="8">
    <location>
        <begin position="437"/>
        <end position="587"/>
    </location>
</feature>
<dbReference type="GO" id="GO:0005524">
    <property type="term" value="F:ATP binding"/>
    <property type="evidence" value="ECO:0007669"/>
    <property type="project" value="UniProtKB-KW"/>
</dbReference>
<dbReference type="Pfam" id="PF00270">
    <property type="entry name" value="DEAD"/>
    <property type="match status" value="1"/>
</dbReference>
<dbReference type="AlphaFoldDB" id="A7TRT2"/>
<proteinExistence type="inferred from homology"/>
<evidence type="ECO:0000313" key="10">
    <source>
        <dbReference type="Proteomes" id="UP000000267"/>
    </source>
</evidence>
<dbReference type="OrthoDB" id="196131at2759"/>
<gene>
    <name evidence="9" type="ORF">Kpol_1007p10</name>
</gene>
<evidence type="ECO:0000256" key="1">
    <source>
        <dbReference type="ARBA" id="ARBA00012552"/>
    </source>
</evidence>
<dbReference type="InterPro" id="IPR027417">
    <property type="entry name" value="P-loop_NTPase"/>
</dbReference>
<dbReference type="PROSITE" id="PS51194">
    <property type="entry name" value="HELICASE_CTER"/>
    <property type="match status" value="1"/>
</dbReference>
<dbReference type="SMART" id="SM00490">
    <property type="entry name" value="HELICc"/>
    <property type="match status" value="1"/>
</dbReference>
<evidence type="ECO:0000259" key="7">
    <source>
        <dbReference type="PROSITE" id="PS51192"/>
    </source>
</evidence>
<protein>
    <recommendedName>
        <fullName evidence="1">RNA helicase</fullName>
        <ecNumber evidence="1">3.6.4.13</ecNumber>
    </recommendedName>
</protein>
<accession>A7TRT2</accession>
<dbReference type="GeneID" id="5543067"/>
<dbReference type="Gene3D" id="3.40.50.300">
    <property type="entry name" value="P-loop containing nucleotide triphosphate hydrolases"/>
    <property type="match status" value="2"/>
</dbReference>